<dbReference type="AlphaFoldDB" id="A0A7M7NTE3"/>
<evidence type="ECO:0000256" key="1">
    <source>
        <dbReference type="SAM" id="MobiDB-lite"/>
    </source>
</evidence>
<keyword evidence="4" id="KW-1185">Reference proteome</keyword>
<sequence>MESLPSPIAPHVHRIGSDDWINNQETFVNPEYIKRRRRESDKEDKIETSADFCRYDYLTRDTQLMGFRKGSRRSEDKMGANQRHGVQVGYGSIGEEVRRGSPDRSRSKDVDSGEIFKTESRIKVDRRHSHREEEEEGGIGDGVRRSTRPETPGQADGQPRSQSGRIGMGNGSRTRSDSSGSLKRQRSRVETQATTNGIMKKWPPFLWIMFKFLGLFWARPVIKERYCHQCYRKKQEEEQKLIPSRHFSYLHTPEIGIDDSDIVDNLRPSYLYQEHNASGSGESNPLLIGNIQVDYRVVNGSGYCVNEHTHGNEEEVEKEKSERCRVCDALWWTGKGQYLKYTDTSIGLNSWNHRGSGILSLVLLITYLSLILYDAGYYASIYWGKKEDLIRYISYMAYLVFAASVPAICLFGLLRNAVTNPAPRFTQWPRVLDIRYVVRRLQYLDLADRGLPCKPFLVACTVFPLFIAFYKFMFYTVLLKDSIYVHLHSYLACIIAAIGLTFYGVFSYFIYLMRISFDSHLKLDIEFIRNHVGQLDVCRSKMSSTVQDFLNLRQLANGWMVMVFGVITWALATQITWNYMLFSGLYLGHGGSFSTHSWTIQMYINGLMAMENAMFFFFPCFAIGGFNINIVWIHFHYRLLELRRARHERFWYRLLQFLKEHDPVKSSMRVTMLFTLISLFVALQFGDQNIYYFYNNITASDIGPDHPAGISAAQDESGNFPPLILH</sequence>
<dbReference type="GeneID" id="105441796"/>
<dbReference type="InParanoid" id="A0A7M7NTE3"/>
<reference evidence="4" key="1">
    <citation type="submission" date="2015-02" db="EMBL/GenBank/DDBJ databases">
        <title>Genome sequencing for Strongylocentrotus purpuratus.</title>
        <authorList>
            <person name="Murali S."/>
            <person name="Liu Y."/>
            <person name="Vee V."/>
            <person name="English A."/>
            <person name="Wang M."/>
            <person name="Skinner E."/>
            <person name="Han Y."/>
            <person name="Muzny D.M."/>
            <person name="Worley K.C."/>
            <person name="Gibbs R.A."/>
        </authorList>
    </citation>
    <scope>NUCLEOTIDE SEQUENCE</scope>
</reference>
<dbReference type="OrthoDB" id="10042460at2759"/>
<feature type="transmembrane region" description="Helical" evidence="2">
    <location>
        <begin position="392"/>
        <end position="414"/>
    </location>
</feature>
<keyword evidence="2" id="KW-1133">Transmembrane helix</keyword>
<feature type="transmembrane region" description="Helical" evidence="2">
    <location>
        <begin position="489"/>
        <end position="512"/>
    </location>
</feature>
<feature type="transmembrane region" description="Helical" evidence="2">
    <location>
        <begin position="202"/>
        <end position="222"/>
    </location>
</feature>
<feature type="transmembrane region" description="Helical" evidence="2">
    <location>
        <begin position="613"/>
        <end position="635"/>
    </location>
</feature>
<name>A0A7M7NTE3_STRPU</name>
<dbReference type="RefSeq" id="XP_030840323.1">
    <property type="nucleotide sequence ID" value="XM_030984463.1"/>
</dbReference>
<evidence type="ECO:0000313" key="4">
    <source>
        <dbReference type="Proteomes" id="UP000007110"/>
    </source>
</evidence>
<keyword evidence="2" id="KW-0472">Membrane</keyword>
<keyword evidence="2" id="KW-0812">Transmembrane</keyword>
<feature type="compositionally biased region" description="Polar residues" evidence="1">
    <location>
        <begin position="171"/>
        <end position="182"/>
    </location>
</feature>
<feature type="transmembrane region" description="Helical" evidence="2">
    <location>
        <begin position="358"/>
        <end position="380"/>
    </location>
</feature>
<feature type="transmembrane region" description="Helical" evidence="2">
    <location>
        <begin position="559"/>
        <end position="577"/>
    </location>
</feature>
<dbReference type="OMA" id="CETHDAF"/>
<feature type="region of interest" description="Disordered" evidence="1">
    <location>
        <begin position="68"/>
        <end position="195"/>
    </location>
</feature>
<feature type="transmembrane region" description="Helical" evidence="2">
    <location>
        <begin position="456"/>
        <end position="477"/>
    </location>
</feature>
<dbReference type="EnsemblMetazoa" id="XM_030984463">
    <property type="protein sequence ID" value="XP_030840323"/>
    <property type="gene ID" value="LOC105441796"/>
</dbReference>
<reference evidence="3" key="2">
    <citation type="submission" date="2021-01" db="UniProtKB">
        <authorList>
            <consortium name="EnsemblMetazoa"/>
        </authorList>
    </citation>
    <scope>IDENTIFICATION</scope>
</reference>
<feature type="compositionally biased region" description="Basic and acidic residues" evidence="1">
    <location>
        <begin position="95"/>
        <end position="123"/>
    </location>
</feature>
<evidence type="ECO:0000256" key="2">
    <source>
        <dbReference type="SAM" id="Phobius"/>
    </source>
</evidence>
<proteinExistence type="predicted"/>
<dbReference type="KEGG" id="spu:105441796"/>
<accession>A0A7M7NTE3</accession>
<organism evidence="3 4">
    <name type="scientific">Strongylocentrotus purpuratus</name>
    <name type="common">Purple sea urchin</name>
    <dbReference type="NCBI Taxonomy" id="7668"/>
    <lineage>
        <taxon>Eukaryota</taxon>
        <taxon>Metazoa</taxon>
        <taxon>Echinodermata</taxon>
        <taxon>Eleutherozoa</taxon>
        <taxon>Echinozoa</taxon>
        <taxon>Echinoidea</taxon>
        <taxon>Euechinoidea</taxon>
        <taxon>Echinacea</taxon>
        <taxon>Camarodonta</taxon>
        <taxon>Echinidea</taxon>
        <taxon>Strongylocentrotidae</taxon>
        <taxon>Strongylocentrotus</taxon>
    </lineage>
</organism>
<evidence type="ECO:0000313" key="3">
    <source>
        <dbReference type="EnsemblMetazoa" id="XP_030840323"/>
    </source>
</evidence>
<protein>
    <submittedName>
        <fullName evidence="3">Uncharacterized protein</fullName>
    </submittedName>
</protein>
<dbReference type="Proteomes" id="UP000007110">
    <property type="component" value="Unassembled WGS sequence"/>
</dbReference>